<evidence type="ECO:0000256" key="2">
    <source>
        <dbReference type="ARBA" id="ARBA00010752"/>
    </source>
</evidence>
<feature type="domain" description="DNA polymerase III beta sliding clamp N-terminal" evidence="11">
    <location>
        <begin position="1"/>
        <end position="127"/>
    </location>
</feature>
<dbReference type="PANTHER" id="PTHR30478:SF0">
    <property type="entry name" value="BETA SLIDING CLAMP"/>
    <property type="match status" value="1"/>
</dbReference>
<evidence type="ECO:0000256" key="7">
    <source>
        <dbReference type="ARBA" id="ARBA00022705"/>
    </source>
</evidence>
<evidence type="ECO:0000256" key="8">
    <source>
        <dbReference type="ARBA" id="ARBA00022932"/>
    </source>
</evidence>
<comment type="subcellular location">
    <subcellularLocation>
        <location evidence="1 10">Cytoplasm</location>
    </subcellularLocation>
</comment>
<dbReference type="InterPro" id="IPR046938">
    <property type="entry name" value="DNA_clamp_sf"/>
</dbReference>
<organism evidence="14 15">
    <name type="scientific">Bacillus carboniphilus</name>
    <dbReference type="NCBI Taxonomy" id="86663"/>
    <lineage>
        <taxon>Bacteria</taxon>
        <taxon>Bacillati</taxon>
        <taxon>Bacillota</taxon>
        <taxon>Bacilli</taxon>
        <taxon>Bacillales</taxon>
        <taxon>Bacillaceae</taxon>
        <taxon>Bacillus</taxon>
    </lineage>
</organism>
<evidence type="ECO:0000259" key="12">
    <source>
        <dbReference type="Pfam" id="PF02767"/>
    </source>
</evidence>
<dbReference type="SMART" id="SM00480">
    <property type="entry name" value="POL3Bc"/>
    <property type="match status" value="1"/>
</dbReference>
<dbReference type="InterPro" id="IPR022637">
    <property type="entry name" value="DNA_polIII_beta_cen"/>
</dbReference>
<dbReference type="Pfam" id="PF00712">
    <property type="entry name" value="DNA_pol3_beta"/>
    <property type="match status" value="1"/>
</dbReference>
<dbReference type="SUPFAM" id="SSF55979">
    <property type="entry name" value="DNA clamp"/>
    <property type="match status" value="3"/>
</dbReference>
<feature type="domain" description="DNA polymerase III beta sliding clamp C-terminal" evidence="13">
    <location>
        <begin position="254"/>
        <end position="376"/>
    </location>
</feature>
<dbReference type="Pfam" id="PF02767">
    <property type="entry name" value="DNA_pol3_beta_2"/>
    <property type="match status" value="1"/>
</dbReference>
<dbReference type="InterPro" id="IPR022635">
    <property type="entry name" value="DNA_polIII_beta_C"/>
</dbReference>
<dbReference type="Pfam" id="PF02768">
    <property type="entry name" value="DNA_pol3_beta_3"/>
    <property type="match status" value="1"/>
</dbReference>
<dbReference type="Proteomes" id="UP001197974">
    <property type="component" value="Chromosome"/>
</dbReference>
<evidence type="ECO:0000256" key="10">
    <source>
        <dbReference type="PIRNR" id="PIRNR000804"/>
    </source>
</evidence>
<dbReference type="InterPro" id="IPR001001">
    <property type="entry name" value="DNA_polIII_beta"/>
</dbReference>
<evidence type="ECO:0000313" key="15">
    <source>
        <dbReference type="Proteomes" id="UP001197974"/>
    </source>
</evidence>
<keyword evidence="8 10" id="KW-0239">DNA-directed DNA polymerase</keyword>
<comment type="subunit">
    <text evidence="10">Forms a ring-shaped head-to-tail homodimer around DNA.</text>
</comment>
<dbReference type="InterPro" id="IPR022634">
    <property type="entry name" value="DNA_polIII_beta_N"/>
</dbReference>
<dbReference type="PANTHER" id="PTHR30478">
    <property type="entry name" value="DNA POLYMERASE III SUBUNIT BETA"/>
    <property type="match status" value="1"/>
</dbReference>
<proteinExistence type="inferred from homology"/>
<evidence type="ECO:0000259" key="13">
    <source>
        <dbReference type="Pfam" id="PF02768"/>
    </source>
</evidence>
<accession>A0ABY9JR58</accession>
<keyword evidence="15" id="KW-1185">Reference proteome</keyword>
<dbReference type="EMBL" id="CP129013">
    <property type="protein sequence ID" value="WLR41890.1"/>
    <property type="molecule type" value="Genomic_DNA"/>
</dbReference>
<dbReference type="GO" id="GO:0003887">
    <property type="term" value="F:DNA-directed DNA polymerase activity"/>
    <property type="evidence" value="ECO:0007669"/>
    <property type="project" value="UniProtKB-EC"/>
</dbReference>
<protein>
    <recommendedName>
        <fullName evidence="3 10">Beta sliding clamp</fullName>
    </recommendedName>
</protein>
<name>A0ABY9JR58_9BACI</name>
<sequence length="378" mass="42420">MKFVIYKDKLVESVQNVSKAVSSRTTIPILVGIKVVATDEGVIFTGSDSDISIESSVEKHENDQINVEVIQTGKIVLHARFFSEIVKKLPDKQVEIEVTDNFHTIVRSGKAEFNLIGLDAEEFPRLPEIEEGLSFQISNDLLKTIIRQTVFAVSTAESRPILTGVNWVIEKDLLTCIATDSHRLALRKAPISINPNKSFNVVIPGKSLTELNKLLDDNQEPVEVVFMENQIVFKTKNLLLFSRLLEGNYPDTSRLIPDESKTELTLQTKEFLQAIDRASLLAREGKHNIVKLSTLTNNTVEISSTSPEIGKAVEELQLERVEGEDLKISFSAKYMLDALKSLEEQELTISFTGAMRPFILHSINDQSQIQLILPIRTY</sequence>
<evidence type="ECO:0000313" key="14">
    <source>
        <dbReference type="EMBL" id="WLR41890.1"/>
    </source>
</evidence>
<keyword evidence="6 10" id="KW-0548">Nucleotidyltransferase</keyword>
<dbReference type="NCBIfam" id="TIGR00663">
    <property type="entry name" value="dnan"/>
    <property type="match status" value="1"/>
</dbReference>
<comment type="function">
    <text evidence="10">Confers DNA tethering and processivity to DNA polymerases and other proteins. Acts as a clamp, forming a ring around DNA (a reaction catalyzed by the clamp-loading complex) which diffuses in an ATP-independent manner freely and bidirectionally along dsDNA. Initially characterized for its ability to contact the catalytic subunit of DNA polymerase III (Pol III), a complex, multichain enzyme responsible for most of the replicative synthesis in bacteria; Pol III exhibits 3'-5' exonuclease proofreading activity. The beta chain is required for initiation of replication as well as for processivity of DNA replication.</text>
</comment>
<dbReference type="CDD" id="cd00140">
    <property type="entry name" value="beta_clamp"/>
    <property type="match status" value="1"/>
</dbReference>
<evidence type="ECO:0000256" key="3">
    <source>
        <dbReference type="ARBA" id="ARBA00021035"/>
    </source>
</evidence>
<keyword evidence="5 10" id="KW-0808">Transferase</keyword>
<dbReference type="Gene3D" id="3.70.10.10">
    <property type="match status" value="1"/>
</dbReference>
<evidence type="ECO:0000256" key="5">
    <source>
        <dbReference type="ARBA" id="ARBA00022679"/>
    </source>
</evidence>
<keyword evidence="7 10" id="KW-0235">DNA replication</keyword>
<evidence type="ECO:0000256" key="1">
    <source>
        <dbReference type="ARBA" id="ARBA00004496"/>
    </source>
</evidence>
<evidence type="ECO:0000259" key="11">
    <source>
        <dbReference type="Pfam" id="PF00712"/>
    </source>
</evidence>
<dbReference type="PIRSF" id="PIRSF000804">
    <property type="entry name" value="DNA_pol_III_b"/>
    <property type="match status" value="1"/>
</dbReference>
<keyword evidence="9" id="KW-0238">DNA-binding</keyword>
<evidence type="ECO:0000256" key="6">
    <source>
        <dbReference type="ARBA" id="ARBA00022695"/>
    </source>
</evidence>
<keyword evidence="4 10" id="KW-0963">Cytoplasm</keyword>
<evidence type="ECO:0000256" key="4">
    <source>
        <dbReference type="ARBA" id="ARBA00022490"/>
    </source>
</evidence>
<feature type="domain" description="DNA polymerase III beta sliding clamp central" evidence="12">
    <location>
        <begin position="136"/>
        <end position="251"/>
    </location>
</feature>
<comment type="similarity">
    <text evidence="2 10">Belongs to the beta sliding clamp family.</text>
</comment>
<reference evidence="14 15" key="1">
    <citation type="submission" date="2023-06" db="EMBL/GenBank/DDBJ databases">
        <title>Five Gram-positive bacteria isolated from mangrove sediments in Shenzhen, Guangdong, China.</title>
        <authorList>
            <person name="Yu S."/>
            <person name="Zheng W."/>
            <person name="Huang Y."/>
        </authorList>
    </citation>
    <scope>NUCLEOTIDE SEQUENCE [LARGE SCALE GENOMIC DNA]</scope>
    <source>
        <strain evidence="14 15">SaN35-3</strain>
    </source>
</reference>
<dbReference type="RefSeq" id="WP_226541322.1">
    <property type="nucleotide sequence ID" value="NZ_CP129013.1"/>
</dbReference>
<dbReference type="Gene3D" id="3.10.150.10">
    <property type="entry name" value="DNA Polymerase III, subunit A, domain 2"/>
    <property type="match status" value="1"/>
</dbReference>
<evidence type="ECO:0000256" key="9">
    <source>
        <dbReference type="ARBA" id="ARBA00023125"/>
    </source>
</evidence>
<gene>
    <name evidence="14" type="primary">dnaN</name>
    <name evidence="14" type="ORF">LC087_13740</name>
</gene>